<feature type="transmembrane region" description="Helical" evidence="1">
    <location>
        <begin position="178"/>
        <end position="197"/>
    </location>
</feature>
<name>A0ABV7LZ41_9GAMM</name>
<keyword evidence="3" id="KW-1185">Reference proteome</keyword>
<organism evidence="2 3">
    <name type="scientific">Modicisalibacter luteus</name>
    <dbReference type="NCBI Taxonomy" id="453962"/>
    <lineage>
        <taxon>Bacteria</taxon>
        <taxon>Pseudomonadati</taxon>
        <taxon>Pseudomonadota</taxon>
        <taxon>Gammaproteobacteria</taxon>
        <taxon>Oceanospirillales</taxon>
        <taxon>Halomonadaceae</taxon>
        <taxon>Modicisalibacter</taxon>
    </lineage>
</organism>
<dbReference type="PANTHER" id="PTHR41795">
    <property type="entry name" value="EXOPOLYSACCHARIDE SYNTHESIS PROTEIN"/>
    <property type="match status" value="1"/>
</dbReference>
<evidence type="ECO:0000313" key="3">
    <source>
        <dbReference type="Proteomes" id="UP001595640"/>
    </source>
</evidence>
<dbReference type="Pfam" id="PF06055">
    <property type="entry name" value="ExoD"/>
    <property type="match status" value="1"/>
</dbReference>
<feature type="transmembrane region" description="Helical" evidence="1">
    <location>
        <begin position="124"/>
        <end position="146"/>
    </location>
</feature>
<comment type="caution">
    <text evidence="2">The sequence shown here is derived from an EMBL/GenBank/DDBJ whole genome shotgun (WGS) entry which is preliminary data.</text>
</comment>
<dbReference type="EMBL" id="JBHRUH010000012">
    <property type="protein sequence ID" value="MFC3291898.1"/>
    <property type="molecule type" value="Genomic_DNA"/>
</dbReference>
<proteinExistence type="predicted"/>
<accession>A0ABV7LZ41</accession>
<reference evidence="3" key="1">
    <citation type="journal article" date="2019" name="Int. J. Syst. Evol. Microbiol.">
        <title>The Global Catalogue of Microorganisms (GCM) 10K type strain sequencing project: providing services to taxonomists for standard genome sequencing and annotation.</title>
        <authorList>
            <consortium name="The Broad Institute Genomics Platform"/>
            <consortium name="The Broad Institute Genome Sequencing Center for Infectious Disease"/>
            <person name="Wu L."/>
            <person name="Ma J."/>
        </authorList>
    </citation>
    <scope>NUCLEOTIDE SEQUENCE [LARGE SCALE GENOMIC DNA]</scope>
    <source>
        <strain evidence="3">KCTC 12847</strain>
    </source>
</reference>
<dbReference type="Proteomes" id="UP001595640">
    <property type="component" value="Unassembled WGS sequence"/>
</dbReference>
<protein>
    <submittedName>
        <fullName evidence="2">Exopolysaccharide biosynthesis protein</fullName>
    </submittedName>
</protein>
<dbReference type="PANTHER" id="PTHR41795:SF1">
    <property type="entry name" value="EXOPOLYSACCHARIDE SYNTHESIS PROTEIN"/>
    <property type="match status" value="1"/>
</dbReference>
<feature type="transmembrane region" description="Helical" evidence="1">
    <location>
        <begin position="152"/>
        <end position="171"/>
    </location>
</feature>
<evidence type="ECO:0000256" key="1">
    <source>
        <dbReference type="SAM" id="Phobius"/>
    </source>
</evidence>
<evidence type="ECO:0000313" key="2">
    <source>
        <dbReference type="EMBL" id="MFC3291898.1"/>
    </source>
</evidence>
<keyword evidence="1" id="KW-1133">Transmembrane helix</keyword>
<sequence length="198" mass="21466">MSERQEPADLEQMLERISQAEKHKGDQVSVGDVVSEVGRRSFGPLLLVAGIITVMPIVGDIPGVPTIMALFVLIVAGQLLIRREFFWLPHSLLKRSVSQDKLGKALKWMRPPARFIDRFLRPRLTTFTHGAGIYAIAAVCIVIALSMPPMEVVPFTANGAGLALTLFGLSLMANDGLLALLAFIATAVTLGFVLYGLV</sequence>
<dbReference type="InterPro" id="IPR010331">
    <property type="entry name" value="ExoD"/>
</dbReference>
<feature type="transmembrane region" description="Helical" evidence="1">
    <location>
        <begin position="42"/>
        <end position="58"/>
    </location>
</feature>
<dbReference type="PIRSF" id="PIRSF033239">
    <property type="entry name" value="ExoD"/>
    <property type="match status" value="1"/>
</dbReference>
<keyword evidence="1" id="KW-0472">Membrane</keyword>
<dbReference type="RefSeq" id="WP_019017349.1">
    <property type="nucleotide sequence ID" value="NZ_BMXD01000003.1"/>
</dbReference>
<gene>
    <name evidence="2" type="ORF">ACFOEI_07430</name>
</gene>
<keyword evidence="1" id="KW-0812">Transmembrane</keyword>
<feature type="transmembrane region" description="Helical" evidence="1">
    <location>
        <begin position="64"/>
        <end position="81"/>
    </location>
</feature>